<keyword evidence="5" id="KW-0830">Ubiquinone</keyword>
<feature type="transmembrane region" description="Helical" evidence="5">
    <location>
        <begin position="161"/>
        <end position="183"/>
    </location>
</feature>
<feature type="transmembrane region" description="Helical" evidence="5">
    <location>
        <begin position="289"/>
        <end position="311"/>
    </location>
</feature>
<dbReference type="RefSeq" id="WP_184278363.1">
    <property type="nucleotide sequence ID" value="NZ_JACHLJ010000001.1"/>
</dbReference>
<keyword evidence="5" id="KW-1003">Cell membrane</keyword>
<keyword evidence="5" id="KW-0874">Quinone</keyword>
<evidence type="ECO:0000256" key="3">
    <source>
        <dbReference type="ARBA" id="ARBA00022989"/>
    </source>
</evidence>
<evidence type="ECO:0000256" key="4">
    <source>
        <dbReference type="ARBA" id="ARBA00023136"/>
    </source>
</evidence>
<evidence type="ECO:0000256" key="5">
    <source>
        <dbReference type="HAMAP-Rule" id="MF_01350"/>
    </source>
</evidence>
<keyword evidence="2 5" id="KW-0812">Transmembrane</keyword>
<dbReference type="Proteomes" id="UP000556201">
    <property type="component" value="Unassembled WGS sequence"/>
</dbReference>
<dbReference type="PROSITE" id="PS00668">
    <property type="entry name" value="COMPLEX1_ND1_2"/>
    <property type="match status" value="1"/>
</dbReference>
<gene>
    <name evidence="5" type="primary">nuoH</name>
    <name evidence="7" type="ORF">HNP47_000703</name>
</gene>
<dbReference type="NCBIfam" id="NF004741">
    <property type="entry name" value="PRK06076.1-2"/>
    <property type="match status" value="1"/>
</dbReference>
<dbReference type="GO" id="GO:0009060">
    <property type="term" value="P:aerobic respiration"/>
    <property type="evidence" value="ECO:0007669"/>
    <property type="project" value="TreeGrafter"/>
</dbReference>
<dbReference type="Pfam" id="PF00146">
    <property type="entry name" value="NADHdh"/>
    <property type="match status" value="1"/>
</dbReference>
<dbReference type="NCBIfam" id="NF004745">
    <property type="entry name" value="PRK06076.1-6"/>
    <property type="match status" value="1"/>
</dbReference>
<comment type="subcellular location">
    <subcellularLocation>
        <location evidence="5 6">Cell membrane</location>
        <topology evidence="5 6">Multi-pass membrane protein</topology>
    </subcellularLocation>
    <subcellularLocation>
        <location evidence="1">Membrane</location>
        <topology evidence="1">Multi-pass membrane protein</topology>
    </subcellularLocation>
</comment>
<dbReference type="GO" id="GO:0016655">
    <property type="term" value="F:oxidoreductase activity, acting on NAD(P)H, quinone or similar compound as acceptor"/>
    <property type="evidence" value="ECO:0007669"/>
    <property type="project" value="UniProtKB-UniRule"/>
</dbReference>
<feature type="transmembrane region" description="Helical" evidence="5">
    <location>
        <begin position="84"/>
        <end position="107"/>
    </location>
</feature>
<feature type="transmembrane region" description="Helical" evidence="5">
    <location>
        <begin position="12"/>
        <end position="38"/>
    </location>
</feature>
<dbReference type="AlphaFoldDB" id="A0A7W9FSF4"/>
<accession>A0A7W9FSF4</accession>
<feature type="transmembrane region" description="Helical" evidence="5">
    <location>
        <begin position="203"/>
        <end position="222"/>
    </location>
</feature>
<dbReference type="PANTHER" id="PTHR11432">
    <property type="entry name" value="NADH DEHYDROGENASE SUBUNIT 1"/>
    <property type="match status" value="1"/>
</dbReference>
<keyword evidence="4 5" id="KW-0472">Membrane</keyword>
<comment type="caution">
    <text evidence="7">The sequence shown here is derived from an EMBL/GenBank/DDBJ whole genome shotgun (WGS) entry which is preliminary data.</text>
</comment>
<evidence type="ECO:0000256" key="2">
    <source>
        <dbReference type="ARBA" id="ARBA00022692"/>
    </source>
</evidence>
<feature type="transmembrane region" description="Helical" evidence="5">
    <location>
        <begin position="259"/>
        <end position="277"/>
    </location>
</feature>
<evidence type="ECO:0000256" key="1">
    <source>
        <dbReference type="ARBA" id="ARBA00004141"/>
    </source>
</evidence>
<dbReference type="PANTHER" id="PTHR11432:SF3">
    <property type="entry name" value="NADH-UBIQUINONE OXIDOREDUCTASE CHAIN 1"/>
    <property type="match status" value="1"/>
</dbReference>
<name>A0A7W9FSF4_BREVE</name>
<evidence type="ECO:0000313" key="7">
    <source>
        <dbReference type="EMBL" id="MBB5770734.1"/>
    </source>
</evidence>
<organism evidence="7 8">
    <name type="scientific">Brevundimonas vesicularis</name>
    <name type="common">Pseudomonas vesicularis</name>
    <dbReference type="NCBI Taxonomy" id="41276"/>
    <lineage>
        <taxon>Bacteria</taxon>
        <taxon>Pseudomonadati</taxon>
        <taxon>Pseudomonadota</taxon>
        <taxon>Alphaproteobacteria</taxon>
        <taxon>Caulobacterales</taxon>
        <taxon>Caulobacteraceae</taxon>
        <taxon>Brevundimonas</taxon>
    </lineage>
</organism>
<comment type="catalytic activity">
    <reaction evidence="5">
        <text>a quinone + NADH + 5 H(+)(in) = a quinol + NAD(+) + 4 H(+)(out)</text>
        <dbReference type="Rhea" id="RHEA:57888"/>
        <dbReference type="ChEBI" id="CHEBI:15378"/>
        <dbReference type="ChEBI" id="CHEBI:24646"/>
        <dbReference type="ChEBI" id="CHEBI:57540"/>
        <dbReference type="ChEBI" id="CHEBI:57945"/>
        <dbReference type="ChEBI" id="CHEBI:132124"/>
    </reaction>
</comment>
<comment type="function">
    <text evidence="5">NDH-1 shuttles electrons from NADH, via FMN and iron-sulfur (Fe-S) centers, to quinones in the respiratory chain. The immediate electron acceptor for the enzyme in this species is believed to be ubiquinone. Couples the redox reaction to proton translocation (for every two electrons transferred, four hydrogen ions are translocated across the cytoplasmic membrane), and thus conserves the redox energy in a proton gradient. This subunit may bind ubiquinone.</text>
</comment>
<reference evidence="7 8" key="1">
    <citation type="submission" date="2020-08" db="EMBL/GenBank/DDBJ databases">
        <title>Functional genomics of gut bacteria from endangered species of beetles.</title>
        <authorList>
            <person name="Carlos-Shanley C."/>
        </authorList>
    </citation>
    <scope>NUCLEOTIDE SEQUENCE [LARGE SCALE GENOMIC DNA]</scope>
    <source>
        <strain evidence="7 8">S00192</strain>
    </source>
</reference>
<dbReference type="GO" id="GO:0048038">
    <property type="term" value="F:quinone binding"/>
    <property type="evidence" value="ECO:0007669"/>
    <property type="project" value="UniProtKB-KW"/>
</dbReference>
<keyword evidence="5" id="KW-1278">Translocase</keyword>
<sequence length="357" mass="39406">MDPVSFWATPLGWTLITVGQVLLITVGVLIAVAFLLLADRKVWAGVQMRKGPNVVGPFGLLQSFADMIKFVLKEVVIPAGADKAVFIIAPIITVILAFMAWAVIPFAPGWVVSDLNVGILYIFAVSSLGVYGIIMGGWASNSKYPFLGSLRSAAQMVSYEVSLGLIIINVILLAGTMNLSAIVDSQKGMFWNWYGFGGGADTWPLVVILFPMSIIFFISALAETNRPPFDLPEAESELVAGYQVEYSSTPYLLFMMGEYVNIVFMSAMISLLFFGGWNPGVPQAWMDSLPAWIAYTIYLLTFMAKTVFWFIMISMVKAFVPRYRYDQLMRLGWKIFLPTSLVAVVIVSAWRVFVVGS</sequence>
<dbReference type="GO" id="GO:0005886">
    <property type="term" value="C:plasma membrane"/>
    <property type="evidence" value="ECO:0007669"/>
    <property type="project" value="UniProtKB-SubCell"/>
</dbReference>
<dbReference type="InterPro" id="IPR001694">
    <property type="entry name" value="NADH_UbQ_OxRdtase_su1/FPO"/>
</dbReference>
<dbReference type="EC" id="7.1.1.-" evidence="5"/>
<evidence type="ECO:0000313" key="8">
    <source>
        <dbReference type="Proteomes" id="UP000556201"/>
    </source>
</evidence>
<dbReference type="EMBL" id="JACHLJ010000001">
    <property type="protein sequence ID" value="MBB5770734.1"/>
    <property type="molecule type" value="Genomic_DNA"/>
</dbReference>
<comment type="similarity">
    <text evidence="5 6">Belongs to the complex I subunit 1 family.</text>
</comment>
<dbReference type="GO" id="GO:0003954">
    <property type="term" value="F:NADH dehydrogenase activity"/>
    <property type="evidence" value="ECO:0007669"/>
    <property type="project" value="TreeGrafter"/>
</dbReference>
<evidence type="ECO:0000256" key="6">
    <source>
        <dbReference type="RuleBase" id="RU000471"/>
    </source>
</evidence>
<protein>
    <recommendedName>
        <fullName evidence="5">NADH-quinone oxidoreductase subunit H</fullName>
        <ecNumber evidence="5">7.1.1.-</ecNumber>
    </recommendedName>
    <alternativeName>
        <fullName evidence="5">NADH dehydrogenase I subunit H</fullName>
    </alternativeName>
    <alternativeName>
        <fullName evidence="5">NDH-1 subunit H</fullName>
    </alternativeName>
</protein>
<dbReference type="InterPro" id="IPR018086">
    <property type="entry name" value="NADH_UbQ_OxRdtase_su1_CS"/>
</dbReference>
<feature type="transmembrane region" description="Helical" evidence="5">
    <location>
        <begin position="119"/>
        <end position="140"/>
    </location>
</feature>
<keyword evidence="3 5" id="KW-1133">Transmembrane helix</keyword>
<dbReference type="HAMAP" id="MF_01350">
    <property type="entry name" value="NDH1_NuoH"/>
    <property type="match status" value="1"/>
</dbReference>
<feature type="transmembrane region" description="Helical" evidence="5">
    <location>
        <begin position="331"/>
        <end position="353"/>
    </location>
</feature>
<proteinExistence type="inferred from homology"/>
<comment type="subunit">
    <text evidence="5">NDH-1 is composed of 14 different subunits. Subunits NuoA, H, J, K, L, M, N constitute the membrane sector of the complex.</text>
</comment>
<keyword evidence="5 6" id="KW-0520">NAD</keyword>